<dbReference type="Proteomes" id="UP001168821">
    <property type="component" value="Unassembled WGS sequence"/>
</dbReference>
<proteinExistence type="predicted"/>
<name>A0AA38HIN7_9CUCU</name>
<reference evidence="1" key="1">
    <citation type="journal article" date="2023" name="G3 (Bethesda)">
        <title>Whole genome assemblies of Zophobas morio and Tenebrio molitor.</title>
        <authorList>
            <person name="Kaur S."/>
            <person name="Stinson S.A."/>
            <person name="diCenzo G.C."/>
        </authorList>
    </citation>
    <scope>NUCLEOTIDE SEQUENCE</scope>
    <source>
        <strain evidence="1">QUZm001</strain>
    </source>
</reference>
<protein>
    <submittedName>
        <fullName evidence="1">Uncharacterized protein</fullName>
    </submittedName>
</protein>
<accession>A0AA38HIN7</accession>
<organism evidence="1 2">
    <name type="scientific">Zophobas morio</name>
    <dbReference type="NCBI Taxonomy" id="2755281"/>
    <lineage>
        <taxon>Eukaryota</taxon>
        <taxon>Metazoa</taxon>
        <taxon>Ecdysozoa</taxon>
        <taxon>Arthropoda</taxon>
        <taxon>Hexapoda</taxon>
        <taxon>Insecta</taxon>
        <taxon>Pterygota</taxon>
        <taxon>Neoptera</taxon>
        <taxon>Endopterygota</taxon>
        <taxon>Coleoptera</taxon>
        <taxon>Polyphaga</taxon>
        <taxon>Cucujiformia</taxon>
        <taxon>Tenebrionidae</taxon>
        <taxon>Zophobas</taxon>
    </lineage>
</organism>
<dbReference type="EMBL" id="JALNTZ010002133">
    <property type="protein sequence ID" value="KAJ3619898.1"/>
    <property type="molecule type" value="Genomic_DNA"/>
</dbReference>
<keyword evidence="2" id="KW-1185">Reference proteome</keyword>
<sequence>MSSRYDAYGFSEAFLVYATMMGDVRIKTSLERVTGSLDCGVQKNLEAAFAMYPEEYMALKRGHRRERGLFSGVESSDFIH</sequence>
<comment type="caution">
    <text evidence="1">The sequence shown here is derived from an EMBL/GenBank/DDBJ whole genome shotgun (WGS) entry which is preliminary data.</text>
</comment>
<dbReference type="AlphaFoldDB" id="A0AA38HIN7"/>
<evidence type="ECO:0000313" key="1">
    <source>
        <dbReference type="EMBL" id="KAJ3619898.1"/>
    </source>
</evidence>
<gene>
    <name evidence="1" type="ORF">Zmor_008679</name>
</gene>
<evidence type="ECO:0000313" key="2">
    <source>
        <dbReference type="Proteomes" id="UP001168821"/>
    </source>
</evidence>